<feature type="transmembrane region" description="Helical" evidence="8">
    <location>
        <begin position="237"/>
        <end position="269"/>
    </location>
</feature>
<dbReference type="Pfam" id="PF05977">
    <property type="entry name" value="MFS_3"/>
    <property type="match status" value="1"/>
</dbReference>
<keyword evidence="6 8" id="KW-0472">Membrane</keyword>
<dbReference type="PANTHER" id="PTHR23513:SF11">
    <property type="entry name" value="STAPHYLOFERRIN A TRANSPORTER"/>
    <property type="match status" value="1"/>
</dbReference>
<reference evidence="10" key="1">
    <citation type="journal article" date="2014" name="Int. J. Syst. Evol. Microbiol.">
        <title>Complete genome sequence of Corynebacterium casei LMG S-19264T (=DSM 44701T), isolated from a smear-ripened cheese.</title>
        <authorList>
            <consortium name="US DOE Joint Genome Institute (JGI-PGF)"/>
            <person name="Walter F."/>
            <person name="Albersmeier A."/>
            <person name="Kalinowski J."/>
            <person name="Ruckert C."/>
        </authorList>
    </citation>
    <scope>NUCLEOTIDE SEQUENCE</scope>
    <source>
        <strain evidence="10">CGMCC 4.7306</strain>
    </source>
</reference>
<reference evidence="10" key="2">
    <citation type="submission" date="2020-09" db="EMBL/GenBank/DDBJ databases">
        <authorList>
            <person name="Sun Q."/>
            <person name="Zhou Y."/>
        </authorList>
    </citation>
    <scope>NUCLEOTIDE SEQUENCE</scope>
    <source>
        <strain evidence="10">CGMCC 4.7306</strain>
    </source>
</reference>
<dbReference type="InterPro" id="IPR020846">
    <property type="entry name" value="MFS_dom"/>
</dbReference>
<keyword evidence="2" id="KW-0813">Transport</keyword>
<dbReference type="RefSeq" id="WP_229669816.1">
    <property type="nucleotide sequence ID" value="NZ_BMMZ01000003.1"/>
</dbReference>
<sequence>MTQASSTLPDPSGELSPQNPDHNPDPDLDSDDLAADSNPPEPGFAEPGTSVAQADDADDPSDVASRARRRRRLPSLSSAASTFAALGIRNYRIYFFGALFSNIGTWMQRVAQDWLVLELSHGSGFAVGLTTALQFLPMLLMTPYGGVIADRFDKRTILRITQTWMALSAGALGIMAVAGVAQVWEVFVLAFVFGMGTAFDNPARQAFVSEVVGRDRLPNAIGLNSTSFNAARLIGPAVAGLVIAGFGTGWAILANAISYLSMIVAITLIDPKRLQKFDRPPRAKRQIREGFAYIRQRGDIMLVMGTVFFIGTFGLNFQMTSALMAQQTFHKGAGQYGILGTIMAIGSLIGSLIGARRKTKPRIRFVITMALVFAAIEIIVGMMPTFWSYAALLPFMGLASLLTLNSANMSVQMGVDPKLRGRVMAIYMMLMQGGTPLGSTFLGWVGQVFGARWTLIGGGGLALIGVLVSAAILSRRGGVRVSPEVTLRPLHLGLRTHTR</sequence>
<evidence type="ECO:0000256" key="4">
    <source>
        <dbReference type="ARBA" id="ARBA00022692"/>
    </source>
</evidence>
<feature type="transmembrane region" description="Helical" evidence="8">
    <location>
        <begin position="336"/>
        <end position="355"/>
    </location>
</feature>
<feature type="region of interest" description="Disordered" evidence="7">
    <location>
        <begin position="1"/>
        <end position="71"/>
    </location>
</feature>
<dbReference type="GO" id="GO:0022857">
    <property type="term" value="F:transmembrane transporter activity"/>
    <property type="evidence" value="ECO:0007669"/>
    <property type="project" value="InterPro"/>
</dbReference>
<evidence type="ECO:0000256" key="1">
    <source>
        <dbReference type="ARBA" id="ARBA00004651"/>
    </source>
</evidence>
<evidence type="ECO:0000256" key="3">
    <source>
        <dbReference type="ARBA" id="ARBA00022475"/>
    </source>
</evidence>
<evidence type="ECO:0000259" key="9">
    <source>
        <dbReference type="PROSITE" id="PS50850"/>
    </source>
</evidence>
<dbReference type="EMBL" id="BMMZ01000003">
    <property type="protein sequence ID" value="GGL57272.1"/>
    <property type="molecule type" value="Genomic_DNA"/>
</dbReference>
<dbReference type="InterPro" id="IPR010290">
    <property type="entry name" value="TM_effector"/>
</dbReference>
<evidence type="ECO:0000313" key="11">
    <source>
        <dbReference type="Proteomes" id="UP000613840"/>
    </source>
</evidence>
<dbReference type="SUPFAM" id="SSF103473">
    <property type="entry name" value="MFS general substrate transporter"/>
    <property type="match status" value="1"/>
</dbReference>
<feature type="transmembrane region" description="Helical" evidence="8">
    <location>
        <begin position="451"/>
        <end position="473"/>
    </location>
</feature>
<feature type="transmembrane region" description="Helical" evidence="8">
    <location>
        <begin position="362"/>
        <end position="380"/>
    </location>
</feature>
<dbReference type="InterPro" id="IPR036259">
    <property type="entry name" value="MFS_trans_sf"/>
</dbReference>
<accession>A0A917W2X7</accession>
<feature type="transmembrane region" description="Helical" evidence="8">
    <location>
        <begin position="93"/>
        <end position="111"/>
    </location>
</feature>
<dbReference type="PANTHER" id="PTHR23513">
    <property type="entry name" value="INTEGRAL MEMBRANE EFFLUX PROTEIN-RELATED"/>
    <property type="match status" value="1"/>
</dbReference>
<dbReference type="GO" id="GO:0005886">
    <property type="term" value="C:plasma membrane"/>
    <property type="evidence" value="ECO:0007669"/>
    <property type="project" value="UniProtKB-SubCell"/>
</dbReference>
<comment type="subcellular location">
    <subcellularLocation>
        <location evidence="1">Cell membrane</location>
        <topology evidence="1">Multi-pass membrane protein</topology>
    </subcellularLocation>
</comment>
<feature type="transmembrane region" description="Helical" evidence="8">
    <location>
        <begin position="300"/>
        <end position="324"/>
    </location>
</feature>
<organism evidence="10 11">
    <name type="scientific">Microlunatus endophyticus</name>
    <dbReference type="NCBI Taxonomy" id="1716077"/>
    <lineage>
        <taxon>Bacteria</taxon>
        <taxon>Bacillati</taxon>
        <taxon>Actinomycetota</taxon>
        <taxon>Actinomycetes</taxon>
        <taxon>Propionibacteriales</taxon>
        <taxon>Propionibacteriaceae</taxon>
        <taxon>Microlunatus</taxon>
    </lineage>
</organism>
<evidence type="ECO:0000256" key="8">
    <source>
        <dbReference type="SAM" id="Phobius"/>
    </source>
</evidence>
<keyword evidence="5 8" id="KW-1133">Transmembrane helix</keyword>
<evidence type="ECO:0000256" key="6">
    <source>
        <dbReference type="ARBA" id="ARBA00023136"/>
    </source>
</evidence>
<feature type="transmembrane region" description="Helical" evidence="8">
    <location>
        <begin position="123"/>
        <end position="144"/>
    </location>
</feature>
<feature type="transmembrane region" description="Helical" evidence="8">
    <location>
        <begin position="164"/>
        <end position="193"/>
    </location>
</feature>
<evidence type="ECO:0000313" key="10">
    <source>
        <dbReference type="EMBL" id="GGL57272.1"/>
    </source>
</evidence>
<feature type="domain" description="Major facilitator superfamily (MFS) profile" evidence="9">
    <location>
        <begin position="90"/>
        <end position="477"/>
    </location>
</feature>
<keyword evidence="4 8" id="KW-0812">Transmembrane</keyword>
<comment type="caution">
    <text evidence="10">The sequence shown here is derived from an EMBL/GenBank/DDBJ whole genome shotgun (WGS) entry which is preliminary data.</text>
</comment>
<gene>
    <name evidence="10" type="ORF">GCM10011575_14530</name>
</gene>
<feature type="transmembrane region" description="Helical" evidence="8">
    <location>
        <begin position="386"/>
        <end position="404"/>
    </location>
</feature>
<evidence type="ECO:0000256" key="2">
    <source>
        <dbReference type="ARBA" id="ARBA00022448"/>
    </source>
</evidence>
<name>A0A917W2X7_9ACTN</name>
<proteinExistence type="predicted"/>
<dbReference type="Gene3D" id="1.20.1250.20">
    <property type="entry name" value="MFS general substrate transporter like domains"/>
    <property type="match status" value="1"/>
</dbReference>
<dbReference type="CDD" id="cd06173">
    <property type="entry name" value="MFS_MefA_like"/>
    <property type="match status" value="1"/>
</dbReference>
<dbReference type="PROSITE" id="PS50850">
    <property type="entry name" value="MFS"/>
    <property type="match status" value="1"/>
</dbReference>
<keyword evidence="3" id="KW-1003">Cell membrane</keyword>
<feature type="compositionally biased region" description="Polar residues" evidence="7">
    <location>
        <begin position="1"/>
        <end position="19"/>
    </location>
</feature>
<evidence type="ECO:0000256" key="5">
    <source>
        <dbReference type="ARBA" id="ARBA00022989"/>
    </source>
</evidence>
<dbReference type="Proteomes" id="UP000613840">
    <property type="component" value="Unassembled WGS sequence"/>
</dbReference>
<feature type="transmembrane region" description="Helical" evidence="8">
    <location>
        <begin position="425"/>
        <end position="445"/>
    </location>
</feature>
<dbReference type="AlphaFoldDB" id="A0A917W2X7"/>
<evidence type="ECO:0000256" key="7">
    <source>
        <dbReference type="SAM" id="MobiDB-lite"/>
    </source>
</evidence>
<protein>
    <submittedName>
        <fullName evidence="10">MFS transporter</fullName>
    </submittedName>
</protein>
<keyword evidence="11" id="KW-1185">Reference proteome</keyword>